<evidence type="ECO:0000256" key="1">
    <source>
        <dbReference type="SAM" id="MobiDB-lite"/>
    </source>
</evidence>
<feature type="region of interest" description="Disordered" evidence="1">
    <location>
        <begin position="46"/>
        <end position="109"/>
    </location>
</feature>
<feature type="compositionally biased region" description="Polar residues" evidence="1">
    <location>
        <begin position="87"/>
        <end position="109"/>
    </location>
</feature>
<feature type="compositionally biased region" description="Polar residues" evidence="1">
    <location>
        <begin position="1"/>
        <end position="16"/>
    </location>
</feature>
<feature type="region of interest" description="Disordered" evidence="1">
    <location>
        <begin position="1"/>
        <end position="25"/>
    </location>
</feature>
<proteinExistence type="predicted"/>
<keyword evidence="3" id="KW-1185">Reference proteome</keyword>
<dbReference type="AlphaFoldDB" id="A0A0C3AX40"/>
<gene>
    <name evidence="2" type="ORF">PILCRDRAFT_11039</name>
</gene>
<evidence type="ECO:0000313" key="3">
    <source>
        <dbReference type="Proteomes" id="UP000054166"/>
    </source>
</evidence>
<organism evidence="2 3">
    <name type="scientific">Piloderma croceum (strain F 1598)</name>
    <dbReference type="NCBI Taxonomy" id="765440"/>
    <lineage>
        <taxon>Eukaryota</taxon>
        <taxon>Fungi</taxon>
        <taxon>Dikarya</taxon>
        <taxon>Basidiomycota</taxon>
        <taxon>Agaricomycotina</taxon>
        <taxon>Agaricomycetes</taxon>
        <taxon>Agaricomycetidae</taxon>
        <taxon>Atheliales</taxon>
        <taxon>Atheliaceae</taxon>
        <taxon>Piloderma</taxon>
    </lineage>
</organism>
<dbReference type="InParanoid" id="A0A0C3AX40"/>
<dbReference type="Proteomes" id="UP000054166">
    <property type="component" value="Unassembled WGS sequence"/>
</dbReference>
<protein>
    <submittedName>
        <fullName evidence="2">Uncharacterized protein</fullName>
    </submittedName>
</protein>
<dbReference type="EMBL" id="KN833015">
    <property type="protein sequence ID" value="KIM78573.1"/>
    <property type="molecule type" value="Genomic_DNA"/>
</dbReference>
<accession>A0A0C3AX40</accession>
<sequence length="109" mass="11647">MHSVGNTSITSYSSSGRGEVEQPNSVFHAVQASGFDRSKAHAVDYHAIDSDIVPDSEAEEHSADEGEGVASQNLRDAGNKRKELDTNDSPGNQGNHNGWRAQSLQRLGA</sequence>
<reference evidence="3" key="2">
    <citation type="submission" date="2015-01" db="EMBL/GenBank/DDBJ databases">
        <title>Evolutionary Origins and Diversification of the Mycorrhizal Mutualists.</title>
        <authorList>
            <consortium name="DOE Joint Genome Institute"/>
            <consortium name="Mycorrhizal Genomics Consortium"/>
            <person name="Kohler A."/>
            <person name="Kuo A."/>
            <person name="Nagy L.G."/>
            <person name="Floudas D."/>
            <person name="Copeland A."/>
            <person name="Barry K.W."/>
            <person name="Cichocki N."/>
            <person name="Veneault-Fourrey C."/>
            <person name="LaButti K."/>
            <person name="Lindquist E.A."/>
            <person name="Lipzen A."/>
            <person name="Lundell T."/>
            <person name="Morin E."/>
            <person name="Murat C."/>
            <person name="Riley R."/>
            <person name="Ohm R."/>
            <person name="Sun H."/>
            <person name="Tunlid A."/>
            <person name="Henrissat B."/>
            <person name="Grigoriev I.V."/>
            <person name="Hibbett D.S."/>
            <person name="Martin F."/>
        </authorList>
    </citation>
    <scope>NUCLEOTIDE SEQUENCE [LARGE SCALE GENOMIC DNA]</scope>
    <source>
        <strain evidence="3">F 1598</strain>
    </source>
</reference>
<reference evidence="2 3" key="1">
    <citation type="submission" date="2014-04" db="EMBL/GenBank/DDBJ databases">
        <authorList>
            <consortium name="DOE Joint Genome Institute"/>
            <person name="Kuo A."/>
            <person name="Tarkka M."/>
            <person name="Buscot F."/>
            <person name="Kohler A."/>
            <person name="Nagy L.G."/>
            <person name="Floudas D."/>
            <person name="Copeland A."/>
            <person name="Barry K.W."/>
            <person name="Cichocki N."/>
            <person name="Veneault-Fourrey C."/>
            <person name="LaButti K."/>
            <person name="Lindquist E.A."/>
            <person name="Lipzen A."/>
            <person name="Lundell T."/>
            <person name="Morin E."/>
            <person name="Murat C."/>
            <person name="Sun H."/>
            <person name="Tunlid A."/>
            <person name="Henrissat B."/>
            <person name="Grigoriev I.V."/>
            <person name="Hibbett D.S."/>
            <person name="Martin F."/>
            <person name="Nordberg H.P."/>
            <person name="Cantor M.N."/>
            <person name="Hua S.X."/>
        </authorList>
    </citation>
    <scope>NUCLEOTIDE SEQUENCE [LARGE SCALE GENOMIC DNA]</scope>
    <source>
        <strain evidence="2 3">F 1598</strain>
    </source>
</reference>
<dbReference type="HOGENOM" id="CLU_2184959_0_0_1"/>
<name>A0A0C3AX40_PILCF</name>
<evidence type="ECO:0000313" key="2">
    <source>
        <dbReference type="EMBL" id="KIM78573.1"/>
    </source>
</evidence>